<evidence type="ECO:0000256" key="1">
    <source>
        <dbReference type="ARBA" id="ARBA00009820"/>
    </source>
</evidence>
<dbReference type="PANTHER" id="PTHR36842:SF1">
    <property type="entry name" value="PROTEIN TOLB"/>
    <property type="match status" value="1"/>
</dbReference>
<dbReference type="SMART" id="SM00862">
    <property type="entry name" value="Trans_reg_C"/>
    <property type="match status" value="1"/>
</dbReference>
<dbReference type="Pfam" id="PF07676">
    <property type="entry name" value="PD40"/>
    <property type="match status" value="6"/>
</dbReference>
<keyword evidence="7" id="KW-1185">Reference proteome</keyword>
<keyword evidence="2 3" id="KW-0238">DNA-binding</keyword>
<dbReference type="SUPFAM" id="SSF82171">
    <property type="entry name" value="DPP6 N-terminal domain-like"/>
    <property type="match status" value="2"/>
</dbReference>
<evidence type="ECO:0000256" key="2">
    <source>
        <dbReference type="ARBA" id="ARBA00023125"/>
    </source>
</evidence>
<dbReference type="PROSITE" id="PS51755">
    <property type="entry name" value="OMPR_PHOB"/>
    <property type="match status" value="1"/>
</dbReference>
<dbReference type="CDD" id="cd00383">
    <property type="entry name" value="trans_reg_C"/>
    <property type="match status" value="1"/>
</dbReference>
<reference evidence="6" key="1">
    <citation type="submission" date="2022-09" db="EMBL/GenBank/DDBJ databases">
        <title>Tahibacter sp. nov., isolated from a fresh water.</title>
        <authorList>
            <person name="Baek J.H."/>
            <person name="Lee J.K."/>
            <person name="Kim J.M."/>
            <person name="Jeon C.O."/>
        </authorList>
    </citation>
    <scope>NUCLEOTIDE SEQUENCE</scope>
    <source>
        <strain evidence="6">W38</strain>
    </source>
</reference>
<proteinExistence type="inferred from homology"/>
<comment type="similarity">
    <text evidence="1">Belongs to the TolB family.</text>
</comment>
<feature type="DNA-binding region" description="OmpR/PhoB-type" evidence="3">
    <location>
        <begin position="5"/>
        <end position="103"/>
    </location>
</feature>
<sequence length="716" mass="79215">MNDLPSEFRVGTCRVEPGELRLHRDGQPVKLEPRVLAVLLCLVRRAGRTVSRDDLLAEAWRGQIVSDDAINRAIWKLRAALAGDQADANVIETVPRLGYRLLWPVDLLDTTPLPLRREPTPSAPATGSDNAKPPAEAPPPASRERRTPWRLGLVAAGAMALAAAVTYRLVPDTSRPAQIQLRSFTHLPWAEYEPAFSPDGRRMVFAADGDTGSQLWVQPIDSATAEPLTRTTANDHSPAWSPTADRIAFVRETTATCTIELIPATGGESRTVGQCAPNFWANISFSADGRQLVISDRNLDGVHPQSLWLIDIASGHREELTRPTELHGDFLPRWSPDGRHIAFARSLGRSQYQLLRQSTAAEAAPEFILESPSAVRWLAWRDSERLMYLTRDNGLPTLWQWHDGKVTQWLTLTDLDIDAFVIAPDGRRAALVRTQRQRSIWQHPNPRSPSAASADTRPLLTSSREDFQAAYSPDGRQLAFASTRNGRPALWLADPDGSRARILWGETESRVGGFSWSPDSRRLVFERNRGMRAELCIVTLAGAASCLKTPGEKSEMPAWSVDGQWIYYTAEADASWILRRIRVDGTDDAPLVADQAYAATPSRDGQRVWFARVGVPGLWSHELATGREVQVLDDLPALNPRAYAEGADGLYYLAADGQITFRAADGQRQTLFKPDGIIRPATISLHPSGDWLLISRDEKDRGDISLVDNLDEIAPP</sequence>
<dbReference type="InterPro" id="IPR036388">
    <property type="entry name" value="WH-like_DNA-bd_sf"/>
</dbReference>
<dbReference type="Gene3D" id="2.120.10.30">
    <property type="entry name" value="TolB, C-terminal domain"/>
    <property type="match status" value="4"/>
</dbReference>
<dbReference type="InterPro" id="IPR001867">
    <property type="entry name" value="OmpR/PhoB-type_DNA-bd"/>
</dbReference>
<dbReference type="EMBL" id="CP104694">
    <property type="protein sequence ID" value="UXI65812.1"/>
    <property type="molecule type" value="Genomic_DNA"/>
</dbReference>
<dbReference type="InterPro" id="IPR016032">
    <property type="entry name" value="Sig_transdc_resp-reg_C-effctor"/>
</dbReference>
<organism evidence="6 7">
    <name type="scientific">Tahibacter amnicola</name>
    <dbReference type="NCBI Taxonomy" id="2976241"/>
    <lineage>
        <taxon>Bacteria</taxon>
        <taxon>Pseudomonadati</taxon>
        <taxon>Pseudomonadota</taxon>
        <taxon>Gammaproteobacteria</taxon>
        <taxon>Lysobacterales</taxon>
        <taxon>Rhodanobacteraceae</taxon>
        <taxon>Tahibacter</taxon>
    </lineage>
</organism>
<gene>
    <name evidence="6" type="ORF">N4264_13675</name>
</gene>
<dbReference type="PANTHER" id="PTHR36842">
    <property type="entry name" value="PROTEIN TOLB HOMOLOG"/>
    <property type="match status" value="1"/>
</dbReference>
<evidence type="ECO:0000259" key="5">
    <source>
        <dbReference type="PROSITE" id="PS51755"/>
    </source>
</evidence>
<accession>A0ABY6B8C4</accession>
<feature type="region of interest" description="Disordered" evidence="4">
    <location>
        <begin position="113"/>
        <end position="147"/>
    </location>
</feature>
<dbReference type="Proteomes" id="UP001064632">
    <property type="component" value="Chromosome"/>
</dbReference>
<name>A0ABY6B8C4_9GAMM</name>
<feature type="region of interest" description="Disordered" evidence="4">
    <location>
        <begin position="436"/>
        <end position="457"/>
    </location>
</feature>
<feature type="domain" description="OmpR/PhoB-type" evidence="5">
    <location>
        <begin position="5"/>
        <end position="103"/>
    </location>
</feature>
<dbReference type="InterPro" id="IPR011042">
    <property type="entry name" value="6-blade_b-propeller_TolB-like"/>
</dbReference>
<evidence type="ECO:0000313" key="7">
    <source>
        <dbReference type="Proteomes" id="UP001064632"/>
    </source>
</evidence>
<evidence type="ECO:0000313" key="6">
    <source>
        <dbReference type="EMBL" id="UXI65812.1"/>
    </source>
</evidence>
<dbReference type="Pfam" id="PF00486">
    <property type="entry name" value="Trans_reg_C"/>
    <property type="match status" value="1"/>
</dbReference>
<dbReference type="RefSeq" id="WP_261692808.1">
    <property type="nucleotide sequence ID" value="NZ_CP104694.1"/>
</dbReference>
<dbReference type="SUPFAM" id="SSF46894">
    <property type="entry name" value="C-terminal effector domain of the bipartite response regulators"/>
    <property type="match status" value="1"/>
</dbReference>
<dbReference type="InterPro" id="IPR011659">
    <property type="entry name" value="WD40"/>
</dbReference>
<dbReference type="Gene3D" id="1.10.10.10">
    <property type="entry name" value="Winged helix-like DNA-binding domain superfamily/Winged helix DNA-binding domain"/>
    <property type="match status" value="1"/>
</dbReference>
<evidence type="ECO:0000256" key="4">
    <source>
        <dbReference type="SAM" id="MobiDB-lite"/>
    </source>
</evidence>
<evidence type="ECO:0000256" key="3">
    <source>
        <dbReference type="PROSITE-ProRule" id="PRU01091"/>
    </source>
</evidence>
<protein>
    <submittedName>
        <fullName evidence="6">Winged helix-turn-helix domain-containing protein</fullName>
    </submittedName>
</protein>
<dbReference type="SUPFAM" id="SSF63825">
    <property type="entry name" value="YWTD domain"/>
    <property type="match status" value="1"/>
</dbReference>